<evidence type="ECO:0000313" key="2">
    <source>
        <dbReference type="EMBL" id="OWQ90283.1"/>
    </source>
</evidence>
<evidence type="ECO:0000256" key="1">
    <source>
        <dbReference type="SAM" id="SignalP"/>
    </source>
</evidence>
<dbReference type="RefSeq" id="WP_088385303.1">
    <property type="nucleotide sequence ID" value="NZ_NIOF01000005.1"/>
</dbReference>
<evidence type="ECO:0008006" key="4">
    <source>
        <dbReference type="Google" id="ProtNLM"/>
    </source>
</evidence>
<comment type="caution">
    <text evidence="2">The sequence shown here is derived from an EMBL/GenBank/DDBJ whole genome shotgun (WGS) entry which is preliminary data.</text>
</comment>
<dbReference type="EMBL" id="NIOF01000005">
    <property type="protein sequence ID" value="OWQ90283.1"/>
    <property type="molecule type" value="Genomic_DNA"/>
</dbReference>
<keyword evidence="3" id="KW-1185">Reference proteome</keyword>
<reference evidence="2 3" key="1">
    <citation type="journal article" date="2008" name="Int. J. Syst. Evol. Microbiol.">
        <title>Description of Roseateles aquatilis sp. nov. and Roseateles terrae sp. nov., in the class Betaproteobacteria, and emended description of the genus Roseateles.</title>
        <authorList>
            <person name="Gomila M."/>
            <person name="Bowien B."/>
            <person name="Falsen E."/>
            <person name="Moore E.R."/>
            <person name="Lalucat J."/>
        </authorList>
    </citation>
    <scope>NUCLEOTIDE SEQUENCE [LARGE SCALE GENOMIC DNA]</scope>
    <source>
        <strain evidence="2 3">CCUG 48205</strain>
    </source>
</reference>
<dbReference type="Proteomes" id="UP000197468">
    <property type="component" value="Unassembled WGS sequence"/>
</dbReference>
<proteinExistence type="predicted"/>
<accession>A0A246JCB8</accession>
<keyword evidence="1" id="KW-0732">Signal</keyword>
<sequence length="306" mass="32642">MTRHVFALACAAPLLALTGGVQNARADIIKRTPLTEPPVQLYEFSTGQARMEVLAIGALKTTEMQESNQGISVRNARALSRIEELARREMLLVNGGRSGSSSDRPDGLLRSEGRLASWLNTQTTPAEPQSACALRRVARPQLSGLLCVDEAGNASLRKINDKSALAGIEMCSHALQAGPMVVEQGRPAVCEREPREEWSHFSVLCAQGADRMAVAVTNKPMQLDALAEWLAAPKPQGLGCENAMVLNNGPMAGAMYSLPQSYQVGTRGPFFAGPGKAPVASFVVVHPKDSGYRAGASRAKPSANQR</sequence>
<evidence type="ECO:0000313" key="3">
    <source>
        <dbReference type="Proteomes" id="UP000197468"/>
    </source>
</evidence>
<feature type="signal peptide" evidence="1">
    <location>
        <begin position="1"/>
        <end position="26"/>
    </location>
</feature>
<feature type="chain" id="PRO_5013123158" description="Phosphodiester glycosidase domain-containing protein" evidence="1">
    <location>
        <begin position="27"/>
        <end position="306"/>
    </location>
</feature>
<organism evidence="2 3">
    <name type="scientific">Roseateles aquatilis</name>
    <dbReference type="NCBI Taxonomy" id="431061"/>
    <lineage>
        <taxon>Bacteria</taxon>
        <taxon>Pseudomonadati</taxon>
        <taxon>Pseudomonadota</taxon>
        <taxon>Betaproteobacteria</taxon>
        <taxon>Burkholderiales</taxon>
        <taxon>Sphaerotilaceae</taxon>
        <taxon>Roseateles</taxon>
    </lineage>
</organism>
<gene>
    <name evidence="2" type="ORF">CDN99_12985</name>
</gene>
<dbReference type="AlphaFoldDB" id="A0A246JCB8"/>
<dbReference type="OrthoDB" id="9153252at2"/>
<protein>
    <recommendedName>
        <fullName evidence="4">Phosphodiester glycosidase domain-containing protein</fullName>
    </recommendedName>
</protein>
<name>A0A246JCB8_9BURK</name>